<dbReference type="InterPro" id="IPR010285">
    <property type="entry name" value="DNA_helicase_pif1-like_DEAD"/>
</dbReference>
<organism evidence="3 4">
    <name type="scientific">Rhizophagus irregularis</name>
    <dbReference type="NCBI Taxonomy" id="588596"/>
    <lineage>
        <taxon>Eukaryota</taxon>
        <taxon>Fungi</taxon>
        <taxon>Fungi incertae sedis</taxon>
        <taxon>Mucoromycota</taxon>
        <taxon>Glomeromycotina</taxon>
        <taxon>Glomeromycetes</taxon>
        <taxon>Glomerales</taxon>
        <taxon>Glomeraceae</taxon>
        <taxon>Rhizophagus</taxon>
    </lineage>
</organism>
<keyword evidence="1" id="KW-0227">DNA damage</keyword>
<evidence type="ECO:0000313" key="3">
    <source>
        <dbReference type="EMBL" id="PKC07689.1"/>
    </source>
</evidence>
<dbReference type="PANTHER" id="PTHR10492:SF57">
    <property type="entry name" value="ATP-DEPENDENT DNA HELICASE"/>
    <property type="match status" value="1"/>
</dbReference>
<reference evidence="3 4" key="1">
    <citation type="submission" date="2016-04" db="EMBL/GenBank/DDBJ databases">
        <title>Genome analyses suggest a sexual origin of heterokaryosis in a supposedly ancient asexual fungus.</title>
        <authorList>
            <person name="Ropars J."/>
            <person name="Sedzielewska K."/>
            <person name="Noel J."/>
            <person name="Charron P."/>
            <person name="Farinelli L."/>
            <person name="Marton T."/>
            <person name="Kruger M."/>
            <person name="Pelin A."/>
            <person name="Brachmann A."/>
            <person name="Corradi N."/>
        </authorList>
    </citation>
    <scope>NUCLEOTIDE SEQUENCE [LARGE SCALE GENOMIC DNA]</scope>
    <source>
        <strain evidence="3 4">A5</strain>
    </source>
</reference>
<dbReference type="SUPFAM" id="SSF52540">
    <property type="entry name" value="P-loop containing nucleoside triphosphate hydrolases"/>
    <property type="match status" value="1"/>
</dbReference>
<dbReference type="Gene3D" id="3.40.50.300">
    <property type="entry name" value="P-loop containing nucleotide triphosphate hydrolases"/>
    <property type="match status" value="1"/>
</dbReference>
<protein>
    <recommendedName>
        <fullName evidence="1">ATP-dependent DNA helicase</fullName>
        <ecNumber evidence="1">5.6.2.3</ecNumber>
    </recommendedName>
</protein>
<dbReference type="GO" id="GO:0016887">
    <property type="term" value="F:ATP hydrolysis activity"/>
    <property type="evidence" value="ECO:0007669"/>
    <property type="project" value="RHEA"/>
</dbReference>
<comment type="similarity">
    <text evidence="1">Belongs to the helicase family.</text>
</comment>
<dbReference type="GO" id="GO:0006281">
    <property type="term" value="P:DNA repair"/>
    <property type="evidence" value="ECO:0007669"/>
    <property type="project" value="UniProtKB-KW"/>
</dbReference>
<feature type="domain" description="DNA helicase Pif1-like DEAD-box helicase" evidence="2">
    <location>
        <begin position="70"/>
        <end position="167"/>
    </location>
</feature>
<comment type="catalytic activity">
    <reaction evidence="1">
        <text>ATP + H2O = ADP + phosphate + H(+)</text>
        <dbReference type="Rhea" id="RHEA:13065"/>
        <dbReference type="ChEBI" id="CHEBI:15377"/>
        <dbReference type="ChEBI" id="CHEBI:15378"/>
        <dbReference type="ChEBI" id="CHEBI:30616"/>
        <dbReference type="ChEBI" id="CHEBI:43474"/>
        <dbReference type="ChEBI" id="CHEBI:456216"/>
        <dbReference type="EC" id="5.6.2.3"/>
    </reaction>
</comment>
<comment type="cofactor">
    <cofactor evidence="1">
        <name>Mg(2+)</name>
        <dbReference type="ChEBI" id="CHEBI:18420"/>
    </cofactor>
</comment>
<proteinExistence type="inferred from homology"/>
<keyword evidence="1" id="KW-0347">Helicase</keyword>
<dbReference type="GO" id="GO:0006310">
    <property type="term" value="P:DNA recombination"/>
    <property type="evidence" value="ECO:0007669"/>
    <property type="project" value="UniProtKB-KW"/>
</dbReference>
<keyword evidence="1" id="KW-0378">Hydrolase</keyword>
<sequence>MIEREALYQLEDILLLNGKSLKDFPDMPIPPPKTLDINYYNEDLDQLIREERSYDIAHLRNELLQNIPLLNDDQRNIYEAVMQAVALGDGCFFIDGPGGTGKTFLYNTLLSTVRSSGEIAVAVASSGIAALLIIGGRTAHSRFKIPLKLNESSTCSISQGSKDASMWVIWLEGLS</sequence>
<dbReference type="GO" id="GO:0043139">
    <property type="term" value="F:5'-3' DNA helicase activity"/>
    <property type="evidence" value="ECO:0007669"/>
    <property type="project" value="UniProtKB-EC"/>
</dbReference>
<keyword evidence="1" id="KW-0234">DNA repair</keyword>
<name>A0A2N0PLM8_9GLOM</name>
<dbReference type="GO" id="GO:0005524">
    <property type="term" value="F:ATP binding"/>
    <property type="evidence" value="ECO:0007669"/>
    <property type="project" value="UniProtKB-KW"/>
</dbReference>
<evidence type="ECO:0000256" key="1">
    <source>
        <dbReference type="RuleBase" id="RU363044"/>
    </source>
</evidence>
<evidence type="ECO:0000313" key="4">
    <source>
        <dbReference type="Proteomes" id="UP000232722"/>
    </source>
</evidence>
<evidence type="ECO:0000259" key="2">
    <source>
        <dbReference type="Pfam" id="PF05970"/>
    </source>
</evidence>
<accession>A0A2N0PLM8</accession>
<keyword evidence="1" id="KW-0233">DNA recombination</keyword>
<dbReference type="Proteomes" id="UP000232722">
    <property type="component" value="Unassembled WGS sequence"/>
</dbReference>
<dbReference type="VEuPathDB" id="FungiDB:RhiirA1_327769"/>
<gene>
    <name evidence="3" type="ORF">RhiirA5_376858</name>
</gene>
<keyword evidence="1" id="KW-0067">ATP-binding</keyword>
<dbReference type="AlphaFoldDB" id="A0A2N0PLM8"/>
<keyword evidence="1" id="KW-0547">Nucleotide-binding</keyword>
<dbReference type="GO" id="GO:0000723">
    <property type="term" value="P:telomere maintenance"/>
    <property type="evidence" value="ECO:0007669"/>
    <property type="project" value="InterPro"/>
</dbReference>
<dbReference type="EMBL" id="LLXJ01000617">
    <property type="protein sequence ID" value="PKC07689.1"/>
    <property type="molecule type" value="Genomic_DNA"/>
</dbReference>
<comment type="caution">
    <text evidence="3">The sequence shown here is derived from an EMBL/GenBank/DDBJ whole genome shotgun (WGS) entry which is preliminary data.</text>
</comment>
<dbReference type="Pfam" id="PF05970">
    <property type="entry name" value="PIF1"/>
    <property type="match status" value="1"/>
</dbReference>
<dbReference type="EC" id="5.6.2.3" evidence="1"/>
<dbReference type="PANTHER" id="PTHR10492">
    <property type="match status" value="1"/>
</dbReference>
<dbReference type="InterPro" id="IPR027417">
    <property type="entry name" value="P-loop_NTPase"/>
</dbReference>
<reference evidence="3 4" key="2">
    <citation type="submission" date="2017-09" db="EMBL/GenBank/DDBJ databases">
        <title>Extensive intraspecific genome diversity in a model arbuscular mycorrhizal fungus.</title>
        <authorList>
            <person name="Chen E.C."/>
            <person name="Morin E."/>
            <person name="Beaudet D."/>
            <person name="Noel J."/>
            <person name="Ndikumana S."/>
            <person name="Charron P."/>
            <person name="St-Onge C."/>
            <person name="Giorgi J."/>
            <person name="Grigoriev I.V."/>
            <person name="Roux C."/>
            <person name="Martin F.M."/>
            <person name="Corradi N."/>
        </authorList>
    </citation>
    <scope>NUCLEOTIDE SEQUENCE [LARGE SCALE GENOMIC DNA]</scope>
    <source>
        <strain evidence="3 4">A5</strain>
    </source>
</reference>